<keyword evidence="9" id="KW-1185">Reference proteome</keyword>
<gene>
    <name evidence="8" type="primary">LOC109876339</name>
</gene>
<dbReference type="InterPro" id="IPR011029">
    <property type="entry name" value="DEATH-like_dom_sf"/>
</dbReference>
<dbReference type="Pfam" id="PF24564">
    <property type="entry name" value="DUF7605"/>
    <property type="match status" value="1"/>
</dbReference>
<dbReference type="SUPFAM" id="SSF52540">
    <property type="entry name" value="P-loop containing nucleoside triphosphate hydrolases"/>
    <property type="match status" value="2"/>
</dbReference>
<evidence type="ECO:0000256" key="2">
    <source>
        <dbReference type="ARBA" id="ARBA00022490"/>
    </source>
</evidence>
<dbReference type="AlphaFoldDB" id="A0A8C7KBP8"/>
<keyword evidence="2" id="KW-0963">Cytoplasm</keyword>
<keyword evidence="4" id="KW-0391">Immunity</keyword>
<proteinExistence type="predicted"/>
<dbReference type="Pfam" id="PF00350">
    <property type="entry name" value="Dynamin_N"/>
    <property type="match status" value="1"/>
</dbReference>
<dbReference type="PROSITE" id="PS50209">
    <property type="entry name" value="CARD"/>
    <property type="match status" value="1"/>
</dbReference>
<dbReference type="InterPro" id="IPR001315">
    <property type="entry name" value="CARD"/>
</dbReference>
<dbReference type="RefSeq" id="XP_031669753.1">
    <property type="nucleotide sequence ID" value="XM_031813893.1"/>
</dbReference>
<reference evidence="8" key="2">
    <citation type="submission" date="2025-09" db="UniProtKB">
        <authorList>
            <consortium name="Ensembl"/>
        </authorList>
    </citation>
    <scope>IDENTIFICATION</scope>
</reference>
<dbReference type="Gene3D" id="3.40.50.300">
    <property type="entry name" value="P-loop containing nucleotide triphosphate hydrolases"/>
    <property type="match status" value="1"/>
</dbReference>
<feature type="region of interest" description="Disordered" evidence="6">
    <location>
        <begin position="26"/>
        <end position="48"/>
    </location>
</feature>
<evidence type="ECO:0000256" key="5">
    <source>
        <dbReference type="ARBA" id="ARBA00023198"/>
    </source>
</evidence>
<dbReference type="InterPro" id="IPR053082">
    <property type="entry name" value="Nuclear_GTPase_SLIP-GC"/>
</dbReference>
<protein>
    <submittedName>
        <fullName evidence="8">Nuclear GTPase SLIP-GC-like</fullName>
    </submittedName>
</protein>
<dbReference type="PANTHER" id="PTHR47308:SF1">
    <property type="entry name" value="NUCLEAR GTPASE SLIP-GC"/>
    <property type="match status" value="1"/>
</dbReference>
<dbReference type="Proteomes" id="UP000694557">
    <property type="component" value="Unassembled WGS sequence"/>
</dbReference>
<dbReference type="GeneID" id="109876339"/>
<dbReference type="GO" id="GO:0042981">
    <property type="term" value="P:regulation of apoptotic process"/>
    <property type="evidence" value="ECO:0007669"/>
    <property type="project" value="InterPro"/>
</dbReference>
<dbReference type="CDD" id="cd08330">
    <property type="entry name" value="CARD_ASC_NALP1"/>
    <property type="match status" value="1"/>
</dbReference>
<keyword evidence="3" id="KW-0399">Innate immunity</keyword>
<sequence length="910" mass="102606">MSKETNQSFLRDLQLHVVLSPGRCQIMPSQGHKRGSDDPSTSNDQGREGNKRLCAIAKGTAATPTLKMDVIKVAKEGLGKVLRRLDKVSPPYANMDFIGYLRNKISALEAIIDDKVVVGVFGRSGAGKSSLMNAILGVKTLLPSGTVGACTSVIIQVEANMTDSNYVAEIDFISKEEWEKELKSLLNIKEMDGEEKDKRMVNMANSKIKALYGEDAVGKSFDELKSLESETFSDIPEFLSSTRKILSFDTATKFSTEIACYIRSKRKIHGNQSNSSQIHYWPLVKYVTIKMPNSKDLLEHIVLVDLPGTGDCNKARDEMWESYITKCSSVWVVADIDRAAADSDAWNILDNSISNMGPGGQCQNITFICTKTDIINPDNYMLELDDEDLHIEDSSNYSEEQKRACILHRNQQAKMEIQENYSNPYEIIDEIQVFTVSSQEFQKDNHYVLRQEETEIPELRALLKSLNDQRSEKVMRDYVIGAYGILSLVHVVNHEITKSMETEKETLHKLLEQRLEDELQNIDQFMSDIHMEFDKSLSAGVLESEKTCVTRAKEEVIAPKGKGGGGYHQTLRAVCNGQGFCRSTNGKITNMNASLSNSLCDSIRNIFSKTFKKSQKSISAKIDNFSILLESYDEETMFPRLAFLKTEEHKLKADLKNEIVQRKKKIYSSLTKSIMTSMLPSYIEASDVHGKGSLKRMQDILESHIESSKSTMFHDAKGKMLTLLAKLREHIVQELRSKLKEAVKQSLHNELPLPDISEHYEIVKSAHEETMSKPITDVEDEKCVPEHSSGKETTSEQVPLRNNRNDEKIKKMKKQKKRRKDVLADAAFVDKHMSALIKRVTMVMAIADDLLGEDMIQDEMYSIIDVAETSEKKMRVMYKALRSGGPLIKSAFYTALQTNEPNLVKDLASP</sequence>
<dbReference type="InterPro" id="IPR045063">
    <property type="entry name" value="Dynamin_N"/>
</dbReference>
<dbReference type="Gene3D" id="1.10.533.10">
    <property type="entry name" value="Death Domain, Fas"/>
    <property type="match status" value="1"/>
</dbReference>
<dbReference type="GO" id="GO:0006954">
    <property type="term" value="P:inflammatory response"/>
    <property type="evidence" value="ECO:0007669"/>
    <property type="project" value="UniProtKB-KW"/>
</dbReference>
<dbReference type="GO" id="GO:0003924">
    <property type="term" value="F:GTPase activity"/>
    <property type="evidence" value="ECO:0007669"/>
    <property type="project" value="TreeGrafter"/>
</dbReference>
<evidence type="ECO:0000256" key="1">
    <source>
        <dbReference type="ARBA" id="ARBA00004514"/>
    </source>
</evidence>
<evidence type="ECO:0000313" key="8">
    <source>
        <dbReference type="Ensembl" id="ENSOKIP00005099829.1"/>
    </source>
</evidence>
<comment type="subcellular location">
    <subcellularLocation>
        <location evidence="1">Cytoplasm</location>
        <location evidence="1">Cytosol</location>
    </subcellularLocation>
</comment>
<dbReference type="InterPro" id="IPR033516">
    <property type="entry name" value="CARD8/ASC/NALP1_CARD"/>
</dbReference>
<feature type="region of interest" description="Disordered" evidence="6">
    <location>
        <begin position="780"/>
        <end position="799"/>
    </location>
</feature>
<evidence type="ECO:0000256" key="4">
    <source>
        <dbReference type="ARBA" id="ARBA00022859"/>
    </source>
</evidence>
<dbReference type="SUPFAM" id="SSF47986">
    <property type="entry name" value="DEATH domain"/>
    <property type="match status" value="1"/>
</dbReference>
<keyword evidence="5" id="KW-0395">Inflammatory response</keyword>
<dbReference type="KEGG" id="oki:109876339"/>
<dbReference type="Pfam" id="PF00619">
    <property type="entry name" value="CARD"/>
    <property type="match status" value="1"/>
</dbReference>
<feature type="domain" description="CARD" evidence="7">
    <location>
        <begin position="828"/>
        <end position="910"/>
    </location>
</feature>
<dbReference type="Ensembl" id="ENSOKIT00005106985.1">
    <property type="protein sequence ID" value="ENSOKIP00005099829.1"/>
    <property type="gene ID" value="ENSOKIG00005043954.1"/>
</dbReference>
<feature type="compositionally biased region" description="Basic and acidic residues" evidence="6">
    <location>
        <begin position="781"/>
        <end position="794"/>
    </location>
</feature>
<dbReference type="PANTHER" id="PTHR47308">
    <property type="entry name" value="NUCLEAR GTPASE SLIP-GC"/>
    <property type="match status" value="1"/>
</dbReference>
<evidence type="ECO:0000259" key="7">
    <source>
        <dbReference type="PROSITE" id="PS50209"/>
    </source>
</evidence>
<evidence type="ECO:0000256" key="6">
    <source>
        <dbReference type="SAM" id="MobiDB-lite"/>
    </source>
</evidence>
<dbReference type="GO" id="GO:0005829">
    <property type="term" value="C:cytosol"/>
    <property type="evidence" value="ECO:0007669"/>
    <property type="project" value="UniProtKB-SubCell"/>
</dbReference>
<evidence type="ECO:0000256" key="3">
    <source>
        <dbReference type="ARBA" id="ARBA00022588"/>
    </source>
</evidence>
<reference evidence="8" key="1">
    <citation type="submission" date="2025-08" db="UniProtKB">
        <authorList>
            <consortium name="Ensembl"/>
        </authorList>
    </citation>
    <scope>IDENTIFICATION</scope>
</reference>
<dbReference type="GO" id="GO:0045087">
    <property type="term" value="P:innate immune response"/>
    <property type="evidence" value="ECO:0007669"/>
    <property type="project" value="UniProtKB-KW"/>
</dbReference>
<dbReference type="InterPro" id="IPR027417">
    <property type="entry name" value="P-loop_NTPase"/>
</dbReference>
<evidence type="ECO:0000313" key="9">
    <source>
        <dbReference type="Proteomes" id="UP000694557"/>
    </source>
</evidence>
<accession>A0A8C7KBP8</accession>
<dbReference type="GeneTree" id="ENSGT00390000007091"/>
<dbReference type="InterPro" id="IPR056024">
    <property type="entry name" value="DUF7605"/>
</dbReference>
<name>A0A8C7KBP8_ONCKI</name>
<organism evidence="8 9">
    <name type="scientific">Oncorhynchus kisutch</name>
    <name type="common">Coho salmon</name>
    <name type="synonym">Salmo kisutch</name>
    <dbReference type="NCBI Taxonomy" id="8019"/>
    <lineage>
        <taxon>Eukaryota</taxon>
        <taxon>Metazoa</taxon>
        <taxon>Chordata</taxon>
        <taxon>Craniata</taxon>
        <taxon>Vertebrata</taxon>
        <taxon>Euteleostomi</taxon>
        <taxon>Actinopterygii</taxon>
        <taxon>Neopterygii</taxon>
        <taxon>Teleostei</taxon>
        <taxon>Protacanthopterygii</taxon>
        <taxon>Salmoniformes</taxon>
        <taxon>Salmonidae</taxon>
        <taxon>Salmoninae</taxon>
        <taxon>Oncorhynchus</taxon>
    </lineage>
</organism>